<keyword evidence="3" id="KW-1185">Reference proteome</keyword>
<organism evidence="2 3">
    <name type="scientific">Stylosanthes scabra</name>
    <dbReference type="NCBI Taxonomy" id="79078"/>
    <lineage>
        <taxon>Eukaryota</taxon>
        <taxon>Viridiplantae</taxon>
        <taxon>Streptophyta</taxon>
        <taxon>Embryophyta</taxon>
        <taxon>Tracheophyta</taxon>
        <taxon>Spermatophyta</taxon>
        <taxon>Magnoliopsida</taxon>
        <taxon>eudicotyledons</taxon>
        <taxon>Gunneridae</taxon>
        <taxon>Pentapetalae</taxon>
        <taxon>rosids</taxon>
        <taxon>fabids</taxon>
        <taxon>Fabales</taxon>
        <taxon>Fabaceae</taxon>
        <taxon>Papilionoideae</taxon>
        <taxon>50 kb inversion clade</taxon>
        <taxon>dalbergioids sensu lato</taxon>
        <taxon>Dalbergieae</taxon>
        <taxon>Pterocarpus clade</taxon>
        <taxon>Stylosanthes</taxon>
    </lineage>
</organism>
<evidence type="ECO:0000313" key="2">
    <source>
        <dbReference type="EMBL" id="MED6218291.1"/>
    </source>
</evidence>
<evidence type="ECO:0000313" key="3">
    <source>
        <dbReference type="Proteomes" id="UP001341840"/>
    </source>
</evidence>
<protein>
    <submittedName>
        <fullName evidence="2">Uncharacterized protein</fullName>
    </submittedName>
</protein>
<dbReference type="EMBL" id="JASCZI010271953">
    <property type="protein sequence ID" value="MED6218291.1"/>
    <property type="molecule type" value="Genomic_DNA"/>
</dbReference>
<comment type="caution">
    <text evidence="2">The sequence shown here is derived from an EMBL/GenBank/DDBJ whole genome shotgun (WGS) entry which is preliminary data.</text>
</comment>
<name>A0ABU6Z948_9FABA</name>
<feature type="region of interest" description="Disordered" evidence="1">
    <location>
        <begin position="164"/>
        <end position="192"/>
    </location>
</feature>
<gene>
    <name evidence="2" type="ORF">PIB30_025382</name>
</gene>
<dbReference type="Proteomes" id="UP001341840">
    <property type="component" value="Unassembled WGS sequence"/>
</dbReference>
<sequence length="192" mass="20301">MEGGLKPDDPGAEESAVAAALLQLNNTIATTGGNLIKVLEVAREQIDVVGATTVEIRNTVKVVDACIEAFVRPKMSKRVSDDKETGGEQKGCQAIGGEVNVQGSEPQLGQGVDFSGAPESDETSTFSAQRGSPFLPMLFGGFADDTLMMGSMLNIPDIPIMQPPVFPSQDGIASGRDSQRLTEVPPHNREKM</sequence>
<accession>A0ABU6Z948</accession>
<reference evidence="2 3" key="1">
    <citation type="journal article" date="2023" name="Plants (Basel)">
        <title>Bridging the Gap: Combining Genomics and Transcriptomics Approaches to Understand Stylosanthes scabra, an Orphan Legume from the Brazilian Caatinga.</title>
        <authorList>
            <person name="Ferreira-Neto J.R.C."/>
            <person name="da Silva M.D."/>
            <person name="Binneck E."/>
            <person name="de Melo N.F."/>
            <person name="da Silva R.H."/>
            <person name="de Melo A.L.T.M."/>
            <person name="Pandolfi V."/>
            <person name="Bustamante F.O."/>
            <person name="Brasileiro-Vidal A.C."/>
            <person name="Benko-Iseppon A.M."/>
        </authorList>
    </citation>
    <scope>NUCLEOTIDE SEQUENCE [LARGE SCALE GENOMIC DNA]</scope>
    <source>
        <tissue evidence="2">Leaves</tissue>
    </source>
</reference>
<proteinExistence type="predicted"/>
<evidence type="ECO:0000256" key="1">
    <source>
        <dbReference type="SAM" id="MobiDB-lite"/>
    </source>
</evidence>